<reference evidence="3" key="1">
    <citation type="submission" date="2025-08" db="UniProtKB">
        <authorList>
            <consortium name="RefSeq"/>
        </authorList>
    </citation>
    <scope>IDENTIFICATION</scope>
    <source>
        <tissue evidence="3">Whole body</tissue>
    </source>
</reference>
<evidence type="ECO:0000313" key="2">
    <source>
        <dbReference type="Proteomes" id="UP001652626"/>
    </source>
</evidence>
<dbReference type="AlphaFoldDB" id="A0A8B8HQ84"/>
<name>A0A8B8HQ84_VANTA</name>
<feature type="region of interest" description="Disordered" evidence="1">
    <location>
        <begin position="142"/>
        <end position="174"/>
    </location>
</feature>
<gene>
    <name evidence="3" type="primary">LOC113394047</name>
</gene>
<proteinExistence type="predicted"/>
<accession>A0A8B8HQ84</accession>
<protein>
    <submittedName>
        <fullName evidence="3">Uncharacterized protein LOC113394047</fullName>
    </submittedName>
</protein>
<dbReference type="GeneID" id="113394047"/>
<feature type="compositionally biased region" description="Basic and acidic residues" evidence="1">
    <location>
        <begin position="151"/>
        <end position="168"/>
    </location>
</feature>
<evidence type="ECO:0000313" key="3">
    <source>
        <dbReference type="RefSeq" id="XP_026487003.2"/>
    </source>
</evidence>
<keyword evidence="2" id="KW-1185">Reference proteome</keyword>
<dbReference type="Proteomes" id="UP001652626">
    <property type="component" value="Chromosome 9"/>
</dbReference>
<evidence type="ECO:0000256" key="1">
    <source>
        <dbReference type="SAM" id="MobiDB-lite"/>
    </source>
</evidence>
<dbReference type="RefSeq" id="XP_026487003.2">
    <property type="nucleotide sequence ID" value="XM_026631218.2"/>
</dbReference>
<organism evidence="2 3">
    <name type="scientific">Vanessa tameamea</name>
    <name type="common">Kamehameha butterfly</name>
    <dbReference type="NCBI Taxonomy" id="334116"/>
    <lineage>
        <taxon>Eukaryota</taxon>
        <taxon>Metazoa</taxon>
        <taxon>Ecdysozoa</taxon>
        <taxon>Arthropoda</taxon>
        <taxon>Hexapoda</taxon>
        <taxon>Insecta</taxon>
        <taxon>Pterygota</taxon>
        <taxon>Neoptera</taxon>
        <taxon>Endopterygota</taxon>
        <taxon>Lepidoptera</taxon>
        <taxon>Glossata</taxon>
        <taxon>Ditrysia</taxon>
        <taxon>Papilionoidea</taxon>
        <taxon>Nymphalidae</taxon>
        <taxon>Nymphalinae</taxon>
        <taxon>Vanessa</taxon>
    </lineage>
</organism>
<sequence length="267" mass="29786">MDLIERVSHPSAVQVEALVSFLEERPTLAKGLVRNPSAKARAIKEWEKITAILNSCRGGTVKSRKKWVKYWADKKSAVKKKCAARNAARRMSGGVLEDNPELSEIEERIVALMWGGGDDHLQLQVFDDNVNVGFDVTNIKINQSPQQSEPSLEHDAMQPEATTEERQGDSTSATFSPTLRTFRAVRRLPPQRRSIFTSIADKFLKLEDQRLAHEGRVVKVMEEMARTHNVLADGVKAQAEAHKTLGEGLKVLGEGLKSLAESMKIYN</sequence>